<dbReference type="InterPro" id="IPR010662">
    <property type="entry name" value="RBBP9/YdeN"/>
</dbReference>
<name>A0A2S0NBM3_9HYPH</name>
<keyword evidence="2" id="KW-1185">Reference proteome</keyword>
<sequence length="184" mass="19816">MRTADADILIVPGYTNSAEDHWQSRWEAKLPTARRVHLGDWHKPDKARWVDNLATAVASCSRPVILVGHSLGVVTIAHAAPLFPKGLVAGGFLVGLPDIEEHPDIPEVERHFAPIPRDPLPFPSVLVASRTDPHCAYERAEDFGYAWGAAVADAGDAGHINAASGHGPWPEGLMRFAGFLKALG</sequence>
<dbReference type="Gene3D" id="3.40.50.1820">
    <property type="entry name" value="alpha/beta hydrolase"/>
    <property type="match status" value="1"/>
</dbReference>
<organism evidence="1 2">
    <name type="scientific">Phreatobacter cathodiphilus</name>
    <dbReference type="NCBI Taxonomy" id="1868589"/>
    <lineage>
        <taxon>Bacteria</taxon>
        <taxon>Pseudomonadati</taxon>
        <taxon>Pseudomonadota</taxon>
        <taxon>Alphaproteobacteria</taxon>
        <taxon>Hyphomicrobiales</taxon>
        <taxon>Phreatobacteraceae</taxon>
        <taxon>Phreatobacter</taxon>
    </lineage>
</organism>
<dbReference type="SUPFAM" id="SSF53474">
    <property type="entry name" value="alpha/beta-Hydrolases"/>
    <property type="match status" value="1"/>
</dbReference>
<dbReference type="InterPro" id="IPR029058">
    <property type="entry name" value="AB_hydrolase_fold"/>
</dbReference>
<dbReference type="AlphaFoldDB" id="A0A2S0NBM3"/>
<dbReference type="EMBL" id="CP027668">
    <property type="protein sequence ID" value="AVO45417.1"/>
    <property type="molecule type" value="Genomic_DNA"/>
</dbReference>
<dbReference type="Pfam" id="PF06821">
    <property type="entry name" value="Ser_hydrolase"/>
    <property type="match status" value="1"/>
</dbReference>
<proteinExistence type="predicted"/>
<dbReference type="RefSeq" id="WP_106748758.1">
    <property type="nucleotide sequence ID" value="NZ_CP027668.1"/>
</dbReference>
<reference evidence="1 2" key="1">
    <citation type="submission" date="2018-03" db="EMBL/GenBank/DDBJ databases">
        <title>Genome sequencing of Phreatobacter sp.</title>
        <authorList>
            <person name="Kim S.-J."/>
            <person name="Heo J."/>
            <person name="Kwon S.-W."/>
        </authorList>
    </citation>
    <scope>NUCLEOTIDE SEQUENCE [LARGE SCALE GENOMIC DNA]</scope>
    <source>
        <strain evidence="1 2">S-12</strain>
    </source>
</reference>
<evidence type="ECO:0000313" key="1">
    <source>
        <dbReference type="EMBL" id="AVO45417.1"/>
    </source>
</evidence>
<keyword evidence="1" id="KW-0378">Hydrolase</keyword>
<protein>
    <submittedName>
        <fullName evidence="1">Alpha/beta hydrolase</fullName>
    </submittedName>
</protein>
<dbReference type="KEGG" id="phr:C6569_10285"/>
<evidence type="ECO:0000313" key="2">
    <source>
        <dbReference type="Proteomes" id="UP000237889"/>
    </source>
</evidence>
<accession>A0A2S0NBM3</accession>
<dbReference type="Proteomes" id="UP000237889">
    <property type="component" value="Chromosome"/>
</dbReference>
<dbReference type="GO" id="GO:0016787">
    <property type="term" value="F:hydrolase activity"/>
    <property type="evidence" value="ECO:0007669"/>
    <property type="project" value="UniProtKB-KW"/>
</dbReference>
<gene>
    <name evidence="1" type="ORF">C6569_10285</name>
</gene>
<dbReference type="OrthoDB" id="9804993at2"/>